<sequence>MWVNKKNKKRNVNAEVKYNSGIVIIDEIYWKLLRHSDAARTKSGHFLRHR</sequence>
<dbReference type="EMBL" id="KC246995">
    <property type="protein sequence ID" value="AHF26844.1"/>
    <property type="molecule type" value="Genomic_DNA"/>
</dbReference>
<proteinExistence type="predicted"/>
<dbReference type="AlphaFoldDB" id="W0FTG3"/>
<protein>
    <submittedName>
        <fullName evidence="1">Uncharacterized protein</fullName>
    </submittedName>
</protein>
<reference evidence="1" key="1">
    <citation type="journal article" date="2013" name="PLoS ONE">
        <title>Metagenomic insights into the carbohydrate-active enzymes carried by the microorganisms adhering to solid digesta in the rumen of cows.</title>
        <authorList>
            <person name="Wang L."/>
            <person name="Hatem A."/>
            <person name="Catalyurek U.V."/>
            <person name="Morrison M."/>
            <person name="Yu Z."/>
        </authorList>
    </citation>
    <scope>NUCLEOTIDE SEQUENCE</scope>
</reference>
<evidence type="ECO:0000313" key="1">
    <source>
        <dbReference type="EMBL" id="AHF26844.1"/>
    </source>
</evidence>
<accession>W0FTG3</accession>
<name>W0FTG3_9BACT</name>
<organism evidence="1">
    <name type="scientific">uncultured bacterium Contig1092</name>
    <dbReference type="NCBI Taxonomy" id="1393375"/>
    <lineage>
        <taxon>Bacteria</taxon>
        <taxon>environmental samples</taxon>
    </lineage>
</organism>